<keyword evidence="21" id="KW-1185">Reference proteome</keyword>
<keyword evidence="6" id="KW-0964">Secreted</keyword>
<evidence type="ECO:0000256" key="3">
    <source>
        <dbReference type="ARBA" id="ARBA00001947"/>
    </source>
</evidence>
<comment type="cofactor">
    <cofactor evidence="2">
        <name>Ca(2+)</name>
        <dbReference type="ChEBI" id="CHEBI:29108"/>
    </cofactor>
</comment>
<evidence type="ECO:0000256" key="18">
    <source>
        <dbReference type="SAM" id="SignalP"/>
    </source>
</evidence>
<evidence type="ECO:0000259" key="19">
    <source>
        <dbReference type="PROSITE" id="PS50093"/>
    </source>
</evidence>
<protein>
    <recommendedName>
        <fullName evidence="5">microbial collagenase</fullName>
        <ecNumber evidence="5">3.4.24.3</ecNumber>
    </recommendedName>
</protein>
<keyword evidence="8" id="KW-0479">Metal-binding</keyword>
<dbReference type="GO" id="GO:0008270">
    <property type="term" value="F:zinc ion binding"/>
    <property type="evidence" value="ECO:0007669"/>
    <property type="project" value="InterPro"/>
</dbReference>
<keyword evidence="9 18" id="KW-0732">Signal</keyword>
<keyword evidence="11" id="KW-0862">Zinc</keyword>
<dbReference type="Gene3D" id="1.10.390.20">
    <property type="match status" value="1"/>
</dbReference>
<gene>
    <name evidence="20" type="ORF">SAMN05443544_2418</name>
</gene>
<evidence type="ECO:0000256" key="12">
    <source>
        <dbReference type="ARBA" id="ARBA00022837"/>
    </source>
</evidence>
<name>A0A1N6GA72_9MICO</name>
<evidence type="ECO:0000256" key="1">
    <source>
        <dbReference type="ARBA" id="ARBA00000424"/>
    </source>
</evidence>
<dbReference type="PROSITE" id="PS50093">
    <property type="entry name" value="PKD"/>
    <property type="match status" value="1"/>
</dbReference>
<evidence type="ECO:0000256" key="14">
    <source>
        <dbReference type="ARBA" id="ARBA00023049"/>
    </source>
</evidence>
<dbReference type="AlphaFoldDB" id="A0A1N6GA72"/>
<keyword evidence="13" id="KW-0843">Virulence</keyword>
<dbReference type="Pfam" id="PF08453">
    <property type="entry name" value="Peptidase_M9_N"/>
    <property type="match status" value="1"/>
</dbReference>
<dbReference type="Proteomes" id="UP000184699">
    <property type="component" value="Unassembled WGS sequence"/>
</dbReference>
<dbReference type="Gene3D" id="3.40.30.160">
    <property type="entry name" value="Collagenase ColT, N-terminal domain"/>
    <property type="match status" value="1"/>
</dbReference>
<dbReference type="SUPFAM" id="SSF49299">
    <property type="entry name" value="PKD domain"/>
    <property type="match status" value="1"/>
</dbReference>
<dbReference type="InterPro" id="IPR035986">
    <property type="entry name" value="PKD_dom_sf"/>
</dbReference>
<dbReference type="EC" id="3.4.24.3" evidence="5"/>
<proteinExistence type="predicted"/>
<dbReference type="Pfam" id="PF18911">
    <property type="entry name" value="PKD_4"/>
    <property type="match status" value="1"/>
</dbReference>
<comment type="catalytic activity">
    <reaction evidence="1">
        <text>Digestion of native collagen in the triple helical region at Xaa-|-Gly bonds. With synthetic peptides, a preference is shown for Gly at P3 and P1', Pro and Ala at P2 and P2', and hydroxyproline, Ala or Arg at P3'.</text>
        <dbReference type="EC" id="3.4.24.3"/>
    </reaction>
</comment>
<feature type="chain" id="PRO_5012410321" description="microbial collagenase" evidence="18">
    <location>
        <begin position="33"/>
        <end position="865"/>
    </location>
</feature>
<dbReference type="InterPro" id="IPR013661">
    <property type="entry name" value="Peptidase_M9_N_dom"/>
</dbReference>
<dbReference type="Gene3D" id="2.60.40.10">
    <property type="entry name" value="Immunoglobulins"/>
    <property type="match status" value="1"/>
</dbReference>
<dbReference type="Pfam" id="PF04151">
    <property type="entry name" value="PPC"/>
    <property type="match status" value="1"/>
</dbReference>
<evidence type="ECO:0000256" key="16">
    <source>
        <dbReference type="PIRSR" id="PIRSR602169-1"/>
    </source>
</evidence>
<dbReference type="InterPro" id="IPR000601">
    <property type="entry name" value="PKD_dom"/>
</dbReference>
<sequence>MTQPIRRRGTGTAIALSLVLAFSLGAPLGANAAAPPDPVPSGSGPAADTGGAAATGSSAALVPELDPDLEPAAPLTANAEVHRTEAGDEVAVPERPSAGDLGNPGAAAGRQAAAADTCSTADFAAASGQSLVDLVVASPMDCINSLFLVKGADAKAIFAEAQMITVANALRTVAGSYPGDNSTSAGQLVLFLRAGYYVQFYDAENVGDYGSSLSNAAAGALDAFFGNPRSRDVTDANGEVLGEAVTLIDSAVLNDRYLDVVERLLTEYDAEYEALWWMRNAVNNVFTVLFRGHHVPEFVAAVAADPSLLTTLHDFAVAHLDRLGGESAFLPTNAGRELARFLGDDSIRAAAKPLVADLLTRTSLDGPTAQLWVALGQMANYYDPEACADYGTCDLGERVADAVLITEHDCSSSITIRAQEISAEQLAASCSSLLAQDQYFHAVAKDPGPVPNDVNSSIEVVVFDSSSDYQSYAGAIFGIDTNNGGMYLEGDPSAADNVARFIAYEAEWLRPEFAVWNLNHEYTHYLDGRFNMHGDFEEGMQTPTIWWVEGFAEFISYQYRGEDYTAAQAAAAQGTYTLSQLFDTNYDHGQERVYRWGFLAAAFMLNERPSELQTILGSYRAGDWDAARTYITDTIGTRYDAEFAAYLTRCAAGDCSADLGGGGTDPVNRVPAASFAISADGLEVGFTDTSTDEDGTIASRRWQFGDGQESTEANPTIAFAAAGTYSVTLTVTDDDGATGTVTLPVTVADGGTPALPECTGSDLRQLDDECSRSGRSAKRGDTDGLFIWIPAGTAQVTVTTTGGTGDADLYVNCYGWADANAHVARSTTSGSNEESVVVAWPQPGWNYVGLTAVEDFAGVSVTASY</sequence>
<dbReference type="CDD" id="cd00146">
    <property type="entry name" value="PKD"/>
    <property type="match status" value="1"/>
</dbReference>
<evidence type="ECO:0000256" key="8">
    <source>
        <dbReference type="ARBA" id="ARBA00022723"/>
    </source>
</evidence>
<dbReference type="PRINTS" id="PR00931">
    <property type="entry name" value="MICOLLPTASE"/>
</dbReference>
<evidence type="ECO:0000256" key="11">
    <source>
        <dbReference type="ARBA" id="ARBA00022833"/>
    </source>
</evidence>
<dbReference type="InterPro" id="IPR013783">
    <property type="entry name" value="Ig-like_fold"/>
</dbReference>
<dbReference type="SMART" id="SM00089">
    <property type="entry name" value="PKD"/>
    <property type="match status" value="1"/>
</dbReference>
<feature type="region of interest" description="Disordered" evidence="17">
    <location>
        <begin position="35"/>
        <end position="58"/>
    </location>
</feature>
<evidence type="ECO:0000256" key="4">
    <source>
        <dbReference type="ARBA" id="ARBA00004613"/>
    </source>
</evidence>
<dbReference type="RefSeq" id="WP_074260582.1">
    <property type="nucleotide sequence ID" value="NZ_FSRJ01000003.1"/>
</dbReference>
<keyword evidence="15" id="KW-0865">Zymogen</keyword>
<evidence type="ECO:0000256" key="6">
    <source>
        <dbReference type="ARBA" id="ARBA00022525"/>
    </source>
</evidence>
<dbReference type="STRING" id="232089.SAMN05443544_2418"/>
<evidence type="ECO:0000313" key="20">
    <source>
        <dbReference type="EMBL" id="SIO04450.1"/>
    </source>
</evidence>
<evidence type="ECO:0000313" key="21">
    <source>
        <dbReference type="Proteomes" id="UP000184699"/>
    </source>
</evidence>
<evidence type="ECO:0000256" key="15">
    <source>
        <dbReference type="ARBA" id="ARBA00023145"/>
    </source>
</evidence>
<dbReference type="GO" id="GO:0005975">
    <property type="term" value="P:carbohydrate metabolic process"/>
    <property type="evidence" value="ECO:0007669"/>
    <property type="project" value="UniProtKB-ARBA"/>
</dbReference>
<dbReference type="GO" id="GO:0006508">
    <property type="term" value="P:proteolysis"/>
    <property type="evidence" value="ECO:0007669"/>
    <property type="project" value="UniProtKB-KW"/>
</dbReference>
<dbReference type="PANTHER" id="PTHR13062:SF9">
    <property type="entry name" value="MICROBIAL COLLAGENASE"/>
    <property type="match status" value="1"/>
</dbReference>
<dbReference type="OrthoDB" id="9802683at2"/>
<feature type="domain" description="PKD" evidence="19">
    <location>
        <begin position="681"/>
        <end position="752"/>
    </location>
</feature>
<feature type="signal peptide" evidence="18">
    <location>
        <begin position="1"/>
        <end position="32"/>
    </location>
</feature>
<keyword evidence="14" id="KW-0482">Metalloprotease</keyword>
<organism evidence="20 21">
    <name type="scientific">Agromyces cerinus subsp. cerinus</name>
    <dbReference type="NCBI Taxonomy" id="232089"/>
    <lineage>
        <taxon>Bacteria</taxon>
        <taxon>Bacillati</taxon>
        <taxon>Actinomycetota</taxon>
        <taxon>Actinomycetes</taxon>
        <taxon>Micrococcales</taxon>
        <taxon>Microbacteriaceae</taxon>
        <taxon>Agromyces</taxon>
    </lineage>
</organism>
<evidence type="ECO:0000256" key="17">
    <source>
        <dbReference type="SAM" id="MobiDB-lite"/>
    </source>
</evidence>
<dbReference type="EMBL" id="FSRJ01000003">
    <property type="protein sequence ID" value="SIO04450.1"/>
    <property type="molecule type" value="Genomic_DNA"/>
</dbReference>
<comment type="subcellular location">
    <subcellularLocation>
        <location evidence="4">Secreted</location>
    </subcellularLocation>
</comment>
<dbReference type="InterPro" id="IPR022409">
    <property type="entry name" value="PKD/Chitinase_dom"/>
</dbReference>
<evidence type="ECO:0000256" key="7">
    <source>
        <dbReference type="ARBA" id="ARBA00022670"/>
    </source>
</evidence>
<evidence type="ECO:0000256" key="5">
    <source>
        <dbReference type="ARBA" id="ARBA00012653"/>
    </source>
</evidence>
<dbReference type="Pfam" id="PF01752">
    <property type="entry name" value="Peptidase_M9"/>
    <property type="match status" value="1"/>
</dbReference>
<reference evidence="21" key="1">
    <citation type="submission" date="2016-11" db="EMBL/GenBank/DDBJ databases">
        <authorList>
            <person name="Varghese N."/>
            <person name="Submissions S."/>
        </authorList>
    </citation>
    <scope>NUCLEOTIDE SEQUENCE [LARGE SCALE GENOMIC DNA]</scope>
    <source>
        <strain evidence="21">DSM 8595</strain>
    </source>
</reference>
<dbReference type="Gene3D" id="2.60.120.380">
    <property type="match status" value="1"/>
</dbReference>
<dbReference type="GO" id="GO:0004222">
    <property type="term" value="F:metalloendopeptidase activity"/>
    <property type="evidence" value="ECO:0007669"/>
    <property type="project" value="UniProtKB-EC"/>
</dbReference>
<dbReference type="InterPro" id="IPR007280">
    <property type="entry name" value="Peptidase_C_arc/bac"/>
</dbReference>
<dbReference type="InterPro" id="IPR002169">
    <property type="entry name" value="Peptidase_M9A/M9B"/>
</dbReference>
<evidence type="ECO:0000256" key="13">
    <source>
        <dbReference type="ARBA" id="ARBA00023026"/>
    </source>
</evidence>
<feature type="region of interest" description="Disordered" evidence="17">
    <location>
        <begin position="81"/>
        <end position="107"/>
    </location>
</feature>
<comment type="cofactor">
    <cofactor evidence="3">
        <name>Zn(2+)</name>
        <dbReference type="ChEBI" id="CHEBI:29105"/>
    </cofactor>
</comment>
<accession>A0A1N6GA72</accession>
<keyword evidence="10" id="KW-0378">Hydrolase</keyword>
<dbReference type="GO" id="GO:0005576">
    <property type="term" value="C:extracellular region"/>
    <property type="evidence" value="ECO:0007669"/>
    <property type="project" value="UniProtKB-SubCell"/>
</dbReference>
<evidence type="ECO:0000256" key="10">
    <source>
        <dbReference type="ARBA" id="ARBA00022801"/>
    </source>
</evidence>
<feature type="active site" evidence="16">
    <location>
        <position position="521"/>
    </location>
</feature>
<dbReference type="PANTHER" id="PTHR13062">
    <property type="entry name" value="COLLAGENASE"/>
    <property type="match status" value="1"/>
</dbReference>
<evidence type="ECO:0000256" key="9">
    <source>
        <dbReference type="ARBA" id="ARBA00022729"/>
    </source>
</evidence>
<evidence type="ECO:0000256" key="2">
    <source>
        <dbReference type="ARBA" id="ARBA00001913"/>
    </source>
</evidence>
<keyword evidence="12" id="KW-0106">Calcium</keyword>
<keyword evidence="7" id="KW-0645">Protease</keyword>